<evidence type="ECO:0000256" key="4">
    <source>
        <dbReference type="ARBA" id="ARBA00023136"/>
    </source>
</evidence>
<name>A0ABR4NN66_9SACH</name>
<organism evidence="8 9">
    <name type="scientific">Nakaseomyces bracarensis</name>
    <dbReference type="NCBI Taxonomy" id="273131"/>
    <lineage>
        <taxon>Eukaryota</taxon>
        <taxon>Fungi</taxon>
        <taxon>Dikarya</taxon>
        <taxon>Ascomycota</taxon>
        <taxon>Saccharomycotina</taxon>
        <taxon>Saccharomycetes</taxon>
        <taxon>Saccharomycetales</taxon>
        <taxon>Saccharomycetaceae</taxon>
        <taxon>Nakaseomyces</taxon>
    </lineage>
</organism>
<proteinExistence type="predicted"/>
<sequence>MGAAGTFGDISLFSLRFFQLASAVIVLGTLGYVETGYHFHGSKRSNFVLAQAAISTFYTLCTCLLTLIAPQLILIGLYWSWELIMLLMWVAAFIVDAKVHGDFSCGHNKHTATYESKRGSMEDYQRYGGEYNPYTGKYTDNLFKHPCRVGKASIAFAGLSFVLFLISTSVLGARVLTPIYRKYGMSGMFMSGTSMNNKLNRLHGLTLDQPLDGTDFAQYDAEQQAAHDSASSQEYNQEKLNEQPRASGDTAVQA</sequence>
<evidence type="ECO:0000313" key="9">
    <source>
        <dbReference type="Proteomes" id="UP001623330"/>
    </source>
</evidence>
<dbReference type="Proteomes" id="UP001623330">
    <property type="component" value="Unassembled WGS sequence"/>
</dbReference>
<evidence type="ECO:0000259" key="7">
    <source>
        <dbReference type="Pfam" id="PF01284"/>
    </source>
</evidence>
<evidence type="ECO:0000256" key="3">
    <source>
        <dbReference type="ARBA" id="ARBA00022989"/>
    </source>
</evidence>
<comment type="caution">
    <text evidence="8">The sequence shown here is derived from an EMBL/GenBank/DDBJ whole genome shotgun (WGS) entry which is preliminary data.</text>
</comment>
<dbReference type="EMBL" id="JBEVYD010000012">
    <property type="protein sequence ID" value="KAL3229250.1"/>
    <property type="molecule type" value="Genomic_DNA"/>
</dbReference>
<feature type="transmembrane region" description="Helical" evidence="6">
    <location>
        <begin position="75"/>
        <end position="95"/>
    </location>
</feature>
<evidence type="ECO:0000313" key="8">
    <source>
        <dbReference type="EMBL" id="KAL3229250.1"/>
    </source>
</evidence>
<keyword evidence="2 6" id="KW-0812">Transmembrane</keyword>
<comment type="subcellular location">
    <subcellularLocation>
        <location evidence="1">Membrane</location>
        <topology evidence="1">Multi-pass membrane protein</topology>
    </subcellularLocation>
</comment>
<feature type="transmembrane region" description="Helical" evidence="6">
    <location>
        <begin position="154"/>
        <end position="176"/>
    </location>
</feature>
<feature type="domain" description="MARVEL" evidence="7">
    <location>
        <begin position="13"/>
        <end position="168"/>
    </location>
</feature>
<evidence type="ECO:0000256" key="2">
    <source>
        <dbReference type="ARBA" id="ARBA00022692"/>
    </source>
</evidence>
<feature type="transmembrane region" description="Helical" evidence="6">
    <location>
        <begin position="47"/>
        <end position="69"/>
    </location>
</feature>
<feature type="region of interest" description="Disordered" evidence="5">
    <location>
        <begin position="222"/>
        <end position="254"/>
    </location>
</feature>
<keyword evidence="4 6" id="KW-0472">Membrane</keyword>
<accession>A0ABR4NN66</accession>
<gene>
    <name evidence="8" type="ORF">RNJ44_02337</name>
</gene>
<dbReference type="PANTHER" id="PTHR37451:SF1">
    <property type="entry name" value="MARVEL DOMAIN-CONTAINING PROTEIN"/>
    <property type="match status" value="1"/>
</dbReference>
<keyword evidence="3 6" id="KW-1133">Transmembrane helix</keyword>
<dbReference type="PANTHER" id="PTHR37451">
    <property type="entry name" value="MARVEL DOMAIN"/>
    <property type="match status" value="1"/>
</dbReference>
<evidence type="ECO:0000256" key="1">
    <source>
        <dbReference type="ARBA" id="ARBA00004141"/>
    </source>
</evidence>
<evidence type="ECO:0000256" key="5">
    <source>
        <dbReference type="SAM" id="MobiDB-lite"/>
    </source>
</evidence>
<keyword evidence="9" id="KW-1185">Reference proteome</keyword>
<dbReference type="Pfam" id="PF01284">
    <property type="entry name" value="MARVEL"/>
    <property type="match status" value="1"/>
</dbReference>
<protein>
    <submittedName>
        <fullName evidence="8">Membrane protein</fullName>
    </submittedName>
</protein>
<dbReference type="InterPro" id="IPR008253">
    <property type="entry name" value="Marvel"/>
</dbReference>
<feature type="transmembrane region" description="Helical" evidence="6">
    <location>
        <begin position="17"/>
        <end position="35"/>
    </location>
</feature>
<reference evidence="8 9" key="1">
    <citation type="submission" date="2024-05" db="EMBL/GenBank/DDBJ databases">
        <title>Long read based assembly of the Candida bracarensis genome reveals expanded adhesin content.</title>
        <authorList>
            <person name="Marcet-Houben M."/>
            <person name="Ksiezopolska E."/>
            <person name="Gabaldon T."/>
        </authorList>
    </citation>
    <scope>NUCLEOTIDE SEQUENCE [LARGE SCALE GENOMIC DNA]</scope>
    <source>
        <strain evidence="8 9">CBM6</strain>
    </source>
</reference>
<evidence type="ECO:0000256" key="6">
    <source>
        <dbReference type="SAM" id="Phobius"/>
    </source>
</evidence>